<dbReference type="PANTHER" id="PTHR33169">
    <property type="entry name" value="PADR-FAMILY TRANSCRIPTIONAL REGULATOR"/>
    <property type="match status" value="1"/>
</dbReference>
<protein>
    <submittedName>
        <fullName evidence="2">PadR family transcriptional regulator</fullName>
    </submittedName>
</protein>
<dbReference type="RefSeq" id="WP_123378980.1">
    <property type="nucleotide sequence ID" value="NZ_RJKN01000002.1"/>
</dbReference>
<dbReference type="InParanoid" id="A0A3N1HQM8"/>
<dbReference type="PANTHER" id="PTHR33169:SF14">
    <property type="entry name" value="TRANSCRIPTIONAL REGULATOR RV3488"/>
    <property type="match status" value="1"/>
</dbReference>
<dbReference type="Gene3D" id="1.10.10.10">
    <property type="entry name" value="Winged helix-like DNA-binding domain superfamily/Winged helix DNA-binding domain"/>
    <property type="match status" value="1"/>
</dbReference>
<name>A0A3N1HQM8_9ACTN</name>
<accession>A0A3N1HQM8</accession>
<dbReference type="InterPro" id="IPR036390">
    <property type="entry name" value="WH_DNA-bd_sf"/>
</dbReference>
<reference evidence="2 3" key="1">
    <citation type="journal article" date="2015" name="Stand. Genomic Sci.">
        <title>Genomic Encyclopedia of Bacterial and Archaeal Type Strains, Phase III: the genomes of soil and plant-associated and newly described type strains.</title>
        <authorList>
            <person name="Whitman W.B."/>
            <person name="Woyke T."/>
            <person name="Klenk H.P."/>
            <person name="Zhou Y."/>
            <person name="Lilburn T.G."/>
            <person name="Beck B.J."/>
            <person name="De Vos P."/>
            <person name="Vandamme P."/>
            <person name="Eisen J.A."/>
            <person name="Garrity G."/>
            <person name="Hugenholtz P."/>
            <person name="Kyrpides N.C."/>
        </authorList>
    </citation>
    <scope>NUCLEOTIDE SEQUENCE [LARGE SCALE GENOMIC DNA]</scope>
    <source>
        <strain evidence="2 3">CECT 7306</strain>
    </source>
</reference>
<organism evidence="2 3">
    <name type="scientific">Pseudokineococcus lusitanus</name>
    <dbReference type="NCBI Taxonomy" id="763993"/>
    <lineage>
        <taxon>Bacteria</taxon>
        <taxon>Bacillati</taxon>
        <taxon>Actinomycetota</taxon>
        <taxon>Actinomycetes</taxon>
        <taxon>Kineosporiales</taxon>
        <taxon>Kineosporiaceae</taxon>
        <taxon>Pseudokineococcus</taxon>
    </lineage>
</organism>
<dbReference type="AlphaFoldDB" id="A0A3N1HQM8"/>
<dbReference type="InterPro" id="IPR005149">
    <property type="entry name" value="Tscrpt_reg_PadR_N"/>
</dbReference>
<dbReference type="InterPro" id="IPR036388">
    <property type="entry name" value="WH-like_DNA-bd_sf"/>
</dbReference>
<sequence>MRIDKDLVAASASPLVLAILCEGETYGYALLQRVREVSGGDMEWADGMLYPLLHRLERQRWVTADWRTPPGGRRRKYYAITPEGRAALAEQRRQWGAVVRALEGVWPSLPSAALPAPGGA</sequence>
<dbReference type="Pfam" id="PF03551">
    <property type="entry name" value="PadR"/>
    <property type="match status" value="1"/>
</dbReference>
<evidence type="ECO:0000259" key="1">
    <source>
        <dbReference type="Pfam" id="PF03551"/>
    </source>
</evidence>
<dbReference type="OrthoDB" id="122286at2"/>
<gene>
    <name evidence="2" type="ORF">EDC03_0864</name>
</gene>
<comment type="caution">
    <text evidence="2">The sequence shown here is derived from an EMBL/GenBank/DDBJ whole genome shotgun (WGS) entry which is preliminary data.</text>
</comment>
<keyword evidence="3" id="KW-1185">Reference proteome</keyword>
<evidence type="ECO:0000313" key="3">
    <source>
        <dbReference type="Proteomes" id="UP000276232"/>
    </source>
</evidence>
<dbReference type="Proteomes" id="UP000276232">
    <property type="component" value="Unassembled WGS sequence"/>
</dbReference>
<evidence type="ECO:0000313" key="2">
    <source>
        <dbReference type="EMBL" id="ROP44736.1"/>
    </source>
</evidence>
<dbReference type="SUPFAM" id="SSF46785">
    <property type="entry name" value="Winged helix' DNA-binding domain"/>
    <property type="match status" value="1"/>
</dbReference>
<dbReference type="EMBL" id="RJKN01000002">
    <property type="protein sequence ID" value="ROP44736.1"/>
    <property type="molecule type" value="Genomic_DNA"/>
</dbReference>
<feature type="domain" description="Transcription regulator PadR N-terminal" evidence="1">
    <location>
        <begin position="16"/>
        <end position="90"/>
    </location>
</feature>
<proteinExistence type="predicted"/>
<dbReference type="InterPro" id="IPR052509">
    <property type="entry name" value="Metal_resp_DNA-bind_regulator"/>
</dbReference>